<proteinExistence type="predicted"/>
<reference evidence="1 2" key="1">
    <citation type="submission" date="2019-08" db="EMBL/GenBank/DDBJ databases">
        <title>In-depth cultivation of the pig gut microbiome towards novel bacterial diversity and tailored functional studies.</title>
        <authorList>
            <person name="Wylensek D."/>
            <person name="Hitch T.C.A."/>
            <person name="Clavel T."/>
        </authorList>
    </citation>
    <scope>NUCLEOTIDE SEQUENCE [LARGE SCALE GENOMIC DNA]</scope>
    <source>
        <strain evidence="1 2">WCA-380-WT-2B</strain>
    </source>
</reference>
<name>A0A6N7VR91_9FIRM</name>
<keyword evidence="2" id="KW-1185">Reference proteome</keyword>
<comment type="caution">
    <text evidence="1">The sequence shown here is derived from an EMBL/GenBank/DDBJ whole genome shotgun (WGS) entry which is preliminary data.</text>
</comment>
<protein>
    <recommendedName>
        <fullName evidence="3">Phage tail protein</fullName>
    </recommendedName>
</protein>
<dbReference type="AlphaFoldDB" id="A0A6N7VR91"/>
<evidence type="ECO:0008006" key="3">
    <source>
        <dbReference type="Google" id="ProtNLM"/>
    </source>
</evidence>
<dbReference type="RefSeq" id="WP_154539440.1">
    <property type="nucleotide sequence ID" value="NZ_VULQ01000002.1"/>
</dbReference>
<accession>A0A6N7VR91</accession>
<sequence length="222" mass="25354">MKSINLIRDLKIYNAHVLAYPEIGNTEIERDTFESDTGLIFYSEKRLAFTPVSFVIEFKGGKDEIRKNRNKLSKELELAKVTFNDEVYYKGRFLAESVDTRYYFQNVTYKGKAIAMLNVQEIVVPINKTIKIYNNGNLPTPCRLCLNGSGDNINIKGFDDDINIKKLLNEIIIDSERGVYSLEGNSFIDIKSFPYIEDKVEILVSGSGDFICVIEFEGRVLC</sequence>
<evidence type="ECO:0000313" key="1">
    <source>
        <dbReference type="EMBL" id="MSS77376.1"/>
    </source>
</evidence>
<gene>
    <name evidence="1" type="ORF">FYJ26_02910</name>
</gene>
<dbReference type="Proteomes" id="UP000441925">
    <property type="component" value="Unassembled WGS sequence"/>
</dbReference>
<organism evidence="1 2">
    <name type="scientific">Anaerococcus porci</name>
    <dbReference type="NCBI Taxonomy" id="2652269"/>
    <lineage>
        <taxon>Bacteria</taxon>
        <taxon>Bacillati</taxon>
        <taxon>Bacillota</taxon>
        <taxon>Tissierellia</taxon>
        <taxon>Tissierellales</taxon>
        <taxon>Peptoniphilaceae</taxon>
        <taxon>Anaerococcus</taxon>
    </lineage>
</organism>
<dbReference type="EMBL" id="VULQ01000002">
    <property type="protein sequence ID" value="MSS77376.1"/>
    <property type="molecule type" value="Genomic_DNA"/>
</dbReference>
<evidence type="ECO:0000313" key="2">
    <source>
        <dbReference type="Proteomes" id="UP000441925"/>
    </source>
</evidence>